<comment type="caution">
    <text evidence="7">The sequence shown here is derived from an EMBL/GenBank/DDBJ whole genome shotgun (WGS) entry which is preliminary data.</text>
</comment>
<dbReference type="InterPro" id="IPR011701">
    <property type="entry name" value="MFS"/>
</dbReference>
<organism evidence="7 8">
    <name type="scientific">Subtercola frigoramans</name>
    <dbReference type="NCBI Taxonomy" id="120298"/>
    <lineage>
        <taxon>Bacteria</taxon>
        <taxon>Bacillati</taxon>
        <taxon>Actinomycetota</taxon>
        <taxon>Actinomycetes</taxon>
        <taxon>Micrococcales</taxon>
        <taxon>Microbacteriaceae</taxon>
        <taxon>Subtercola</taxon>
    </lineage>
</organism>
<feature type="transmembrane region" description="Helical" evidence="5">
    <location>
        <begin position="101"/>
        <end position="119"/>
    </location>
</feature>
<name>A0ABS2L2A1_9MICO</name>
<evidence type="ECO:0000256" key="3">
    <source>
        <dbReference type="ARBA" id="ARBA00022989"/>
    </source>
</evidence>
<dbReference type="InterPro" id="IPR036259">
    <property type="entry name" value="MFS_trans_sf"/>
</dbReference>
<keyword evidence="3 5" id="KW-1133">Transmembrane helix</keyword>
<dbReference type="PANTHER" id="PTHR23528">
    <property type="match status" value="1"/>
</dbReference>
<feature type="transmembrane region" description="Helical" evidence="5">
    <location>
        <begin position="248"/>
        <end position="270"/>
    </location>
</feature>
<comment type="subcellular location">
    <subcellularLocation>
        <location evidence="1">Cell membrane</location>
        <topology evidence="1">Multi-pass membrane protein</topology>
    </subcellularLocation>
</comment>
<feature type="domain" description="Major facilitator superfamily (MFS) profile" evidence="6">
    <location>
        <begin position="29"/>
        <end position="429"/>
    </location>
</feature>
<feature type="transmembrane region" description="Helical" evidence="5">
    <location>
        <begin position="376"/>
        <end position="398"/>
    </location>
</feature>
<feature type="transmembrane region" description="Helical" evidence="5">
    <location>
        <begin position="310"/>
        <end position="328"/>
    </location>
</feature>
<dbReference type="PROSITE" id="PS50850">
    <property type="entry name" value="MFS"/>
    <property type="match status" value="1"/>
</dbReference>
<evidence type="ECO:0000256" key="5">
    <source>
        <dbReference type="SAM" id="Phobius"/>
    </source>
</evidence>
<dbReference type="RefSeq" id="WP_205107029.1">
    <property type="nucleotide sequence ID" value="NZ_BAAAHT010000012.1"/>
</dbReference>
<dbReference type="Gene3D" id="1.20.1250.20">
    <property type="entry name" value="MFS general substrate transporter like domains"/>
    <property type="match status" value="2"/>
</dbReference>
<feature type="transmembrane region" description="Helical" evidence="5">
    <location>
        <begin position="160"/>
        <end position="180"/>
    </location>
</feature>
<keyword evidence="8" id="KW-1185">Reference proteome</keyword>
<feature type="transmembrane region" description="Helical" evidence="5">
    <location>
        <begin position="186"/>
        <end position="208"/>
    </location>
</feature>
<dbReference type="Pfam" id="PF07690">
    <property type="entry name" value="MFS_1"/>
    <property type="match status" value="2"/>
</dbReference>
<dbReference type="InterPro" id="IPR020846">
    <property type="entry name" value="MFS_dom"/>
</dbReference>
<evidence type="ECO:0000259" key="6">
    <source>
        <dbReference type="PROSITE" id="PS50850"/>
    </source>
</evidence>
<evidence type="ECO:0000313" key="8">
    <source>
        <dbReference type="Proteomes" id="UP000776164"/>
    </source>
</evidence>
<keyword evidence="4 5" id="KW-0472">Membrane</keyword>
<proteinExistence type="predicted"/>
<dbReference type="PANTHER" id="PTHR23528:SF1">
    <property type="entry name" value="MAJOR FACILITATOR SUPERFAMILY (MFS) PROFILE DOMAIN-CONTAINING PROTEIN"/>
    <property type="match status" value="1"/>
</dbReference>
<feature type="transmembrane region" description="Helical" evidence="5">
    <location>
        <begin position="276"/>
        <end position="298"/>
    </location>
</feature>
<accession>A0ABS2L2A1</accession>
<sequence length="429" mass="44801">MTTADPGLEPVAIPAVEGLPKDNRTIFSALLVLSQFFVLFSVLTPVVVALSIKLTTIVPPEEVAGVQGLVGGLTALCSIVATPIVGNLSDRTRSRFGRRRPWLIGGVLLGTAALLLVGMAETVLFVLVGSILAGVGFNATAAAIGGLYADRVPTKWHGRVGALIGVATNFAAIAGAAIATALAPNIVLIFVIPGVLAIIVVSILAAVIKDSKDDVQGVDRFSVSQMFKSFTWPVRQSHDFTVNLVSRFLIWMGYTAIIAFQALLFIQHFGIAPANVAVYLLAATGLSGIATLIGSVGGGWITDKTDKRRGFVMFSGLLMGAALVLYAFAPTVEFAIGAGVFIGLGLGIYLAVDLALATRLIPDARFTGRYMGIVQLASNLPQSIMPFLAPLLLAVGAAQAGPNFLLLFVVAGVLSILGAFVMLLMRTTR</sequence>
<dbReference type="SUPFAM" id="SSF103473">
    <property type="entry name" value="MFS general substrate transporter"/>
    <property type="match status" value="1"/>
</dbReference>
<evidence type="ECO:0000256" key="4">
    <source>
        <dbReference type="ARBA" id="ARBA00023136"/>
    </source>
</evidence>
<feature type="transmembrane region" description="Helical" evidence="5">
    <location>
        <begin position="64"/>
        <end position="89"/>
    </location>
</feature>
<evidence type="ECO:0000313" key="7">
    <source>
        <dbReference type="EMBL" id="MBM7471209.1"/>
    </source>
</evidence>
<feature type="transmembrane region" description="Helical" evidence="5">
    <location>
        <begin position="125"/>
        <end position="148"/>
    </location>
</feature>
<dbReference type="EMBL" id="JAFBBU010000001">
    <property type="protein sequence ID" value="MBM7471209.1"/>
    <property type="molecule type" value="Genomic_DNA"/>
</dbReference>
<keyword evidence="2 5" id="KW-0812">Transmembrane</keyword>
<protein>
    <submittedName>
        <fullName evidence="7">MFS family permease</fullName>
    </submittedName>
</protein>
<feature type="transmembrane region" description="Helical" evidence="5">
    <location>
        <begin position="334"/>
        <end position="356"/>
    </location>
</feature>
<evidence type="ECO:0000256" key="2">
    <source>
        <dbReference type="ARBA" id="ARBA00022692"/>
    </source>
</evidence>
<feature type="transmembrane region" description="Helical" evidence="5">
    <location>
        <begin position="404"/>
        <end position="425"/>
    </location>
</feature>
<gene>
    <name evidence="7" type="ORF">JOE66_000843</name>
</gene>
<evidence type="ECO:0000256" key="1">
    <source>
        <dbReference type="ARBA" id="ARBA00004651"/>
    </source>
</evidence>
<dbReference type="Proteomes" id="UP000776164">
    <property type="component" value="Unassembled WGS sequence"/>
</dbReference>
<feature type="transmembrane region" description="Helical" evidence="5">
    <location>
        <begin position="29"/>
        <end position="52"/>
    </location>
</feature>
<reference evidence="7 8" key="1">
    <citation type="submission" date="2021-01" db="EMBL/GenBank/DDBJ databases">
        <title>Sequencing the genomes of 1000 actinobacteria strains.</title>
        <authorList>
            <person name="Klenk H.-P."/>
        </authorList>
    </citation>
    <scope>NUCLEOTIDE SEQUENCE [LARGE SCALE GENOMIC DNA]</scope>
    <source>
        <strain evidence="7 8">DSM 13057</strain>
    </source>
</reference>